<dbReference type="RefSeq" id="WP_145018709.1">
    <property type="nucleotide sequence ID" value="NZ_VLLN01000004.1"/>
</dbReference>
<evidence type="ECO:0000256" key="1">
    <source>
        <dbReference type="ARBA" id="ARBA00004651"/>
    </source>
</evidence>
<dbReference type="PANTHER" id="PTHR43044">
    <property type="match status" value="1"/>
</dbReference>
<evidence type="ECO:0000256" key="4">
    <source>
        <dbReference type="ARBA" id="ARBA00022692"/>
    </source>
</evidence>
<dbReference type="InterPro" id="IPR005614">
    <property type="entry name" value="NrfD-like"/>
</dbReference>
<gene>
    <name evidence="8" type="ORF">JN12_00852</name>
</gene>
<dbReference type="Proteomes" id="UP000319449">
    <property type="component" value="Unassembled WGS sequence"/>
</dbReference>
<feature type="transmembrane region" description="Helical" evidence="7">
    <location>
        <begin position="175"/>
        <end position="196"/>
    </location>
</feature>
<comment type="subcellular location">
    <subcellularLocation>
        <location evidence="1">Cell membrane</location>
        <topology evidence="1">Multi-pass membrane protein</topology>
    </subcellularLocation>
</comment>
<feature type="transmembrane region" description="Helical" evidence="7">
    <location>
        <begin position="97"/>
        <end position="119"/>
    </location>
</feature>
<dbReference type="GO" id="GO:0005886">
    <property type="term" value="C:plasma membrane"/>
    <property type="evidence" value="ECO:0007669"/>
    <property type="project" value="UniProtKB-SubCell"/>
</dbReference>
<evidence type="ECO:0000313" key="9">
    <source>
        <dbReference type="Proteomes" id="UP000319449"/>
    </source>
</evidence>
<organism evidence="8 9">
    <name type="scientific">Geobacter argillaceus</name>
    <dbReference type="NCBI Taxonomy" id="345631"/>
    <lineage>
        <taxon>Bacteria</taxon>
        <taxon>Pseudomonadati</taxon>
        <taxon>Thermodesulfobacteriota</taxon>
        <taxon>Desulfuromonadia</taxon>
        <taxon>Geobacterales</taxon>
        <taxon>Geobacteraceae</taxon>
        <taxon>Geobacter</taxon>
    </lineage>
</organism>
<feature type="transmembrane region" description="Helical" evidence="7">
    <location>
        <begin position="21"/>
        <end position="41"/>
    </location>
</feature>
<feature type="transmembrane region" description="Helical" evidence="7">
    <location>
        <begin position="254"/>
        <end position="271"/>
    </location>
</feature>
<dbReference type="NCBIfam" id="NF045798">
    <property type="entry name" value="DsrP"/>
    <property type="match status" value="1"/>
</dbReference>
<feature type="transmembrane region" description="Helical" evidence="7">
    <location>
        <begin position="216"/>
        <end position="234"/>
    </location>
</feature>
<keyword evidence="5 7" id="KW-1133">Transmembrane helix</keyword>
<dbReference type="InterPro" id="IPR054823">
    <property type="entry name" value="DsrP-like"/>
</dbReference>
<name>A0A562WQE7_9BACT</name>
<feature type="transmembrane region" description="Helical" evidence="7">
    <location>
        <begin position="61"/>
        <end position="85"/>
    </location>
</feature>
<keyword evidence="4 7" id="KW-0812">Transmembrane</keyword>
<feature type="transmembrane region" description="Helical" evidence="7">
    <location>
        <begin position="324"/>
        <end position="340"/>
    </location>
</feature>
<keyword evidence="6 7" id="KW-0472">Membrane</keyword>
<proteinExistence type="inferred from homology"/>
<evidence type="ECO:0000256" key="2">
    <source>
        <dbReference type="ARBA" id="ARBA00008929"/>
    </source>
</evidence>
<evidence type="ECO:0000256" key="3">
    <source>
        <dbReference type="ARBA" id="ARBA00022475"/>
    </source>
</evidence>
<evidence type="ECO:0000256" key="7">
    <source>
        <dbReference type="SAM" id="Phobius"/>
    </source>
</evidence>
<comment type="caution">
    <text evidence="8">The sequence shown here is derived from an EMBL/GenBank/DDBJ whole genome shotgun (WGS) entry which is preliminary data.</text>
</comment>
<feature type="transmembrane region" description="Helical" evidence="7">
    <location>
        <begin position="370"/>
        <end position="391"/>
    </location>
</feature>
<sequence length="430" mass="48167">MKNIWSFFKGTLVLVSKGSTPYYCWILSLLGLMAVGAAAYLRQLDEGLVVTAMRDQVSWGFYISNFTFLVGVAAAAVLLVIPAYVYHWKPIKEIAVLGELLAVSAIVMCLLFVTVDIGRPERFWHLIPLLGRLNFPQSLLAWDVVVLNTYLMLNLTISIYILYNLYYKREPNKNFTTPLLLFSIPSAISIHTVTAFLYNGLGARPFWNSSILVPRFLASAFCSGPAFMILIFLLVRKYTRFKIEDAAIQKVAELIAYSMFINLLLLGAEVFKEYYTATVHLAPMQYLFQGLHGYSALVPWIWTAMAFNVTAFLIFLVPGTRKNNVTLVIGCILVFIGVYIEKGMGLVIPGFVPDVLHEIYEYAPTGTEMLLSLGIWATGLFVFTMLLRVAIPILNGDFHVADDGIGFYIGDQMFIVQKRAEESVETSGTI</sequence>
<evidence type="ECO:0000313" key="8">
    <source>
        <dbReference type="EMBL" id="TWJ32412.1"/>
    </source>
</evidence>
<reference evidence="8 9" key="1">
    <citation type="submission" date="2019-07" db="EMBL/GenBank/DDBJ databases">
        <title>Genomic Encyclopedia of Archaeal and Bacterial Type Strains, Phase II (KMG-II): from individual species to whole genera.</title>
        <authorList>
            <person name="Goeker M."/>
        </authorList>
    </citation>
    <scope>NUCLEOTIDE SEQUENCE [LARGE SCALE GENOMIC DNA]</scope>
    <source>
        <strain evidence="8 9">ATCC BAA-1139</strain>
    </source>
</reference>
<keyword evidence="3" id="KW-1003">Cell membrane</keyword>
<feature type="transmembrane region" description="Helical" evidence="7">
    <location>
        <begin position="139"/>
        <end position="163"/>
    </location>
</feature>
<evidence type="ECO:0000256" key="6">
    <source>
        <dbReference type="ARBA" id="ARBA00023136"/>
    </source>
</evidence>
<dbReference type="PANTHER" id="PTHR43044:SF2">
    <property type="entry name" value="POLYSULPHIDE REDUCTASE NRFD"/>
    <property type="match status" value="1"/>
</dbReference>
<feature type="transmembrane region" description="Helical" evidence="7">
    <location>
        <begin position="291"/>
        <end position="317"/>
    </location>
</feature>
<dbReference type="OrthoDB" id="9768846at2"/>
<dbReference type="EMBL" id="VLLN01000004">
    <property type="protein sequence ID" value="TWJ32412.1"/>
    <property type="molecule type" value="Genomic_DNA"/>
</dbReference>
<dbReference type="Gene3D" id="1.20.1630.10">
    <property type="entry name" value="Formate dehydrogenase/DMSO reductase domain"/>
    <property type="match status" value="1"/>
</dbReference>
<evidence type="ECO:0000256" key="5">
    <source>
        <dbReference type="ARBA" id="ARBA00022989"/>
    </source>
</evidence>
<accession>A0A562WQE7</accession>
<dbReference type="AlphaFoldDB" id="A0A562WQE7"/>
<comment type="similarity">
    <text evidence="2">Belongs to the NrfD family.</text>
</comment>
<dbReference type="Pfam" id="PF03916">
    <property type="entry name" value="NrfD"/>
    <property type="match status" value="1"/>
</dbReference>
<protein>
    <submittedName>
        <fullName evidence="8">Molybdopterin-containing oxidoreductase family membrane subunit</fullName>
    </submittedName>
</protein>
<keyword evidence="9" id="KW-1185">Reference proteome</keyword>